<evidence type="ECO:0000256" key="5">
    <source>
        <dbReference type="SAM" id="MobiDB-lite"/>
    </source>
</evidence>
<evidence type="ECO:0000256" key="4">
    <source>
        <dbReference type="ARBA" id="ARBA00022729"/>
    </source>
</evidence>
<dbReference type="CDD" id="cd01138">
    <property type="entry name" value="FeuA"/>
    <property type="match status" value="1"/>
</dbReference>
<feature type="compositionally biased region" description="Low complexity" evidence="5">
    <location>
        <begin position="48"/>
        <end position="59"/>
    </location>
</feature>
<evidence type="ECO:0000256" key="6">
    <source>
        <dbReference type="SAM" id="SignalP"/>
    </source>
</evidence>
<protein>
    <submittedName>
        <fullName evidence="8">Iron complex transport system substrate-binding protein</fullName>
    </submittedName>
</protein>
<feature type="domain" description="Fe/B12 periplasmic-binding" evidence="7">
    <location>
        <begin position="88"/>
        <end position="338"/>
    </location>
</feature>
<evidence type="ECO:0000313" key="8">
    <source>
        <dbReference type="EMBL" id="SDO22592.1"/>
    </source>
</evidence>
<evidence type="ECO:0000256" key="1">
    <source>
        <dbReference type="ARBA" id="ARBA00004193"/>
    </source>
</evidence>
<dbReference type="RefSeq" id="WP_244516848.1">
    <property type="nucleotide sequence ID" value="NZ_FNIL01000009.1"/>
</dbReference>
<dbReference type="PANTHER" id="PTHR30532:SF26">
    <property type="entry name" value="IRON(3+)-HYDROXAMATE-BINDING PROTEIN FHUD"/>
    <property type="match status" value="1"/>
</dbReference>
<dbReference type="PROSITE" id="PS50983">
    <property type="entry name" value="FE_B12_PBP"/>
    <property type="match status" value="1"/>
</dbReference>
<reference evidence="9" key="1">
    <citation type="submission" date="2016-10" db="EMBL/GenBank/DDBJ databases">
        <authorList>
            <person name="Varghese N."/>
            <person name="Submissions S."/>
        </authorList>
    </citation>
    <scope>NUCLEOTIDE SEQUENCE [LARGE SCALE GENOMIC DNA]</scope>
    <source>
        <strain evidence="9">CGMCC 1.10369</strain>
    </source>
</reference>
<evidence type="ECO:0000256" key="2">
    <source>
        <dbReference type="ARBA" id="ARBA00008814"/>
    </source>
</evidence>
<dbReference type="Pfam" id="PF01497">
    <property type="entry name" value="Peripla_BP_2"/>
    <property type="match status" value="1"/>
</dbReference>
<accession>A0A1H0HTQ6</accession>
<feature type="signal peptide" evidence="6">
    <location>
        <begin position="1"/>
        <end position="27"/>
    </location>
</feature>
<evidence type="ECO:0000313" key="9">
    <source>
        <dbReference type="Proteomes" id="UP000198778"/>
    </source>
</evidence>
<dbReference type="Proteomes" id="UP000198778">
    <property type="component" value="Unassembled WGS sequence"/>
</dbReference>
<gene>
    <name evidence="8" type="ORF">SAMN04488053_10939</name>
</gene>
<dbReference type="InterPro" id="IPR002491">
    <property type="entry name" value="ABC_transptr_periplasmic_BD"/>
</dbReference>
<feature type="chain" id="PRO_5011467189" evidence="6">
    <location>
        <begin position="28"/>
        <end position="338"/>
    </location>
</feature>
<keyword evidence="3" id="KW-0813">Transport</keyword>
<dbReference type="PROSITE" id="PS51257">
    <property type="entry name" value="PROKAR_LIPOPROTEIN"/>
    <property type="match status" value="1"/>
</dbReference>
<dbReference type="InterPro" id="IPR051313">
    <property type="entry name" value="Bact_iron-sidero_bind"/>
</dbReference>
<dbReference type="Gene3D" id="3.40.50.1980">
    <property type="entry name" value="Nitrogenase molybdenum iron protein domain"/>
    <property type="match status" value="2"/>
</dbReference>
<keyword evidence="4 6" id="KW-0732">Signal</keyword>
<dbReference type="AlphaFoldDB" id="A0A1H0HTQ6"/>
<comment type="subcellular location">
    <subcellularLocation>
        <location evidence="1">Cell membrane</location>
        <topology evidence="1">Lipid-anchor</topology>
    </subcellularLocation>
</comment>
<dbReference type="GO" id="GO:1901678">
    <property type="term" value="P:iron coordination entity transport"/>
    <property type="evidence" value="ECO:0007669"/>
    <property type="project" value="UniProtKB-ARBA"/>
</dbReference>
<dbReference type="STRING" id="745820.SAMN04488053_10939"/>
<comment type="similarity">
    <text evidence="2">Belongs to the bacterial solute-binding protein 8 family.</text>
</comment>
<dbReference type="GO" id="GO:0005886">
    <property type="term" value="C:plasma membrane"/>
    <property type="evidence" value="ECO:0007669"/>
    <property type="project" value="UniProtKB-SubCell"/>
</dbReference>
<organism evidence="8 9">
    <name type="scientific">Alkalicoccus daliensis</name>
    <dbReference type="NCBI Taxonomy" id="745820"/>
    <lineage>
        <taxon>Bacteria</taxon>
        <taxon>Bacillati</taxon>
        <taxon>Bacillota</taxon>
        <taxon>Bacilli</taxon>
        <taxon>Bacillales</taxon>
        <taxon>Bacillaceae</taxon>
        <taxon>Alkalicoccus</taxon>
    </lineage>
</organism>
<proteinExistence type="inferred from homology"/>
<evidence type="ECO:0000256" key="3">
    <source>
        <dbReference type="ARBA" id="ARBA00022448"/>
    </source>
</evidence>
<dbReference type="SUPFAM" id="SSF53807">
    <property type="entry name" value="Helical backbone' metal receptor"/>
    <property type="match status" value="1"/>
</dbReference>
<keyword evidence="9" id="KW-1185">Reference proteome</keyword>
<evidence type="ECO:0000259" key="7">
    <source>
        <dbReference type="PROSITE" id="PS50983"/>
    </source>
</evidence>
<dbReference type="PANTHER" id="PTHR30532">
    <property type="entry name" value="IRON III DICITRATE-BINDING PERIPLASMIC PROTEIN"/>
    <property type="match status" value="1"/>
</dbReference>
<name>A0A1H0HTQ6_9BACI</name>
<dbReference type="GO" id="GO:0030288">
    <property type="term" value="C:outer membrane-bounded periplasmic space"/>
    <property type="evidence" value="ECO:0007669"/>
    <property type="project" value="TreeGrafter"/>
</dbReference>
<dbReference type="EMBL" id="FNIL01000009">
    <property type="protein sequence ID" value="SDO22592.1"/>
    <property type="molecule type" value="Genomic_DNA"/>
</dbReference>
<feature type="region of interest" description="Disordered" evidence="5">
    <location>
        <begin position="48"/>
        <end position="69"/>
    </location>
</feature>
<dbReference type="FunFam" id="3.40.50.1980:FF:000017">
    <property type="entry name" value="ABC transporter substrate-binding protein"/>
    <property type="match status" value="1"/>
</dbReference>
<sequence>MKRTIMVTTLSLLALSMTACGDSGSNAADNNGTADNNSVNVNNAADENTNEEAASNNEDANAEENESSSDTIVYESENGPVEVPADPQRVAVLSTFAGNVMALDVPLVGVDSWSMNNPQFEEQLEGVEEVTDESLEKLIELEPDLILGLNNINNVEQLEEIAPVVTFEYGAVDYLEQHIEIGKVLNKEEEASAWVNDFREEASALGEEIKAEIGEDATISVFENFDKQLYVFGDNWGRGTEILYQEMEIGMPEKVEEMALEEGYYALSAEVLPEFAGDYMVFSKVADTDNSFQETETYQNIPAVAEGNVIEVDAMSFYFNDPVTLEYQLDVFEEEFLK</sequence>